<evidence type="ECO:0000313" key="4">
    <source>
        <dbReference type="Proteomes" id="UP000014216"/>
    </source>
</evidence>
<dbReference type="CDD" id="cd06558">
    <property type="entry name" value="crotonase-like"/>
    <property type="match status" value="1"/>
</dbReference>
<dbReference type="PANTHER" id="PTHR11941:SF54">
    <property type="entry name" value="ENOYL-COA HYDRATASE, MITOCHONDRIAL"/>
    <property type="match status" value="1"/>
</dbReference>
<dbReference type="PANTHER" id="PTHR11941">
    <property type="entry name" value="ENOYL-COA HYDRATASE-RELATED"/>
    <property type="match status" value="1"/>
</dbReference>
<keyword evidence="2 3" id="KW-0456">Lyase</keyword>
<sequence length="259" mass="28156">MAFQDILVTTPADHVGTITLNRPEQMNTFSTRMARELNQALLDLDADPGIRVILIKGAGKAFCAGIDVTELAGKTPLEYQAWIETMEQPLVTISKLNKPVIAQVHGVAVANGMGLAAAADLVMAADTMRMGLTAINVGLNCVGPIIPVSRCVGRKKALELLLYGDLIKAPEALSLGLVNKLVPKEDLDNQALAWAAELAKKSPIAVRIAKTAFYRSEDLHYEARFAYMNEAFARLCTTDDAKEGVSAFFEKRSPQWQEK</sequence>
<proteinExistence type="inferred from homology"/>
<name>S0G3W3_9BACT</name>
<accession>S0G3W3</accession>
<dbReference type="GO" id="GO:0006635">
    <property type="term" value="P:fatty acid beta-oxidation"/>
    <property type="evidence" value="ECO:0007669"/>
    <property type="project" value="TreeGrafter"/>
</dbReference>
<evidence type="ECO:0000256" key="1">
    <source>
        <dbReference type="ARBA" id="ARBA00005254"/>
    </source>
</evidence>
<dbReference type="AlphaFoldDB" id="S0G3W3"/>
<dbReference type="SUPFAM" id="SSF52096">
    <property type="entry name" value="ClpP/crotonase"/>
    <property type="match status" value="1"/>
</dbReference>
<protein>
    <submittedName>
        <fullName evidence="3">3-hydroxypropionyl-coenzyme A dehydratase</fullName>
        <ecNumber evidence="3">4.2.1.116</ecNumber>
    </submittedName>
</protein>
<dbReference type="Gene3D" id="1.10.12.10">
    <property type="entry name" value="Lyase 2-enoyl-coa Hydratase, Chain A, domain 2"/>
    <property type="match status" value="1"/>
</dbReference>
<dbReference type="OrthoDB" id="5365311at2"/>
<evidence type="ECO:0000313" key="3">
    <source>
        <dbReference type="EMBL" id="EMS78967.1"/>
    </source>
</evidence>
<evidence type="ECO:0000256" key="2">
    <source>
        <dbReference type="ARBA" id="ARBA00023239"/>
    </source>
</evidence>
<dbReference type="EMBL" id="APJX01000006">
    <property type="protein sequence ID" value="EMS78967.1"/>
    <property type="molecule type" value="Genomic_DNA"/>
</dbReference>
<dbReference type="InterPro" id="IPR014748">
    <property type="entry name" value="Enoyl-CoA_hydra_C"/>
</dbReference>
<dbReference type="GO" id="GO:0043956">
    <property type="term" value="F:3-hydroxypropionyl-CoA dehydratase activity"/>
    <property type="evidence" value="ECO:0007669"/>
    <property type="project" value="UniProtKB-EC"/>
</dbReference>
<dbReference type="InterPro" id="IPR001753">
    <property type="entry name" value="Enoyl-CoA_hydra/iso"/>
</dbReference>
<dbReference type="RefSeq" id="WP_006966807.1">
    <property type="nucleotide sequence ID" value="NZ_APJX01000006.1"/>
</dbReference>
<comment type="similarity">
    <text evidence="1">Belongs to the enoyl-CoA hydratase/isomerase family.</text>
</comment>
<dbReference type="Gene3D" id="3.90.226.10">
    <property type="entry name" value="2-enoyl-CoA Hydratase, Chain A, domain 1"/>
    <property type="match status" value="1"/>
</dbReference>
<gene>
    <name evidence="3" type="ORF">Dpo_6c01660</name>
</gene>
<dbReference type="InterPro" id="IPR029045">
    <property type="entry name" value="ClpP/crotonase-like_dom_sf"/>
</dbReference>
<dbReference type="EC" id="4.2.1.116" evidence="3"/>
<reference evidence="3 4" key="1">
    <citation type="journal article" date="2013" name="Genome Announc.">
        <title>Draft Genome Sequence of Desulfotignum phosphitoxidans DSM 13687 Strain FiPS-3.</title>
        <authorList>
            <person name="Poehlein A."/>
            <person name="Daniel R."/>
            <person name="Simeonova D.D."/>
        </authorList>
    </citation>
    <scope>NUCLEOTIDE SEQUENCE [LARGE SCALE GENOMIC DNA]</scope>
    <source>
        <strain evidence="3 4">DSM 13687</strain>
    </source>
</reference>
<dbReference type="Proteomes" id="UP000014216">
    <property type="component" value="Unassembled WGS sequence"/>
</dbReference>
<organism evidence="3 4">
    <name type="scientific">Desulfotignum phosphitoxidans DSM 13687</name>
    <dbReference type="NCBI Taxonomy" id="1286635"/>
    <lineage>
        <taxon>Bacteria</taxon>
        <taxon>Pseudomonadati</taxon>
        <taxon>Thermodesulfobacteriota</taxon>
        <taxon>Desulfobacteria</taxon>
        <taxon>Desulfobacterales</taxon>
        <taxon>Desulfobacteraceae</taxon>
        <taxon>Desulfotignum</taxon>
    </lineage>
</organism>
<keyword evidence="4" id="KW-1185">Reference proteome</keyword>
<dbReference type="PATRIC" id="fig|1286635.3.peg.3040"/>
<dbReference type="Pfam" id="PF00378">
    <property type="entry name" value="ECH_1"/>
    <property type="match status" value="1"/>
</dbReference>
<comment type="caution">
    <text evidence="3">The sequence shown here is derived from an EMBL/GenBank/DDBJ whole genome shotgun (WGS) entry which is preliminary data.</text>
</comment>